<accession>A0A371FSM3</accession>
<keyword evidence="3" id="KW-1185">Reference proteome</keyword>
<proteinExistence type="predicted"/>
<dbReference type="InterPro" id="IPR036397">
    <property type="entry name" value="RNaseH_sf"/>
</dbReference>
<dbReference type="AlphaFoldDB" id="A0A371FSM3"/>
<dbReference type="PANTHER" id="PTHR48475">
    <property type="entry name" value="RIBONUCLEASE H"/>
    <property type="match status" value="1"/>
</dbReference>
<sequence>MILLEENNMSFRTPKCDKLPQVLWLYHTTSHSTTQETPFKLTIETDAVIPVEIGELSPRSLVFQPTQNEEEIKGNLDLLQEAREIAHVKEVIAKVKAARQYNLKVFHKKLKKGDLVLRRILRKNTSNKLTPNEGPLTESWRKQEKELFG</sequence>
<dbReference type="EMBL" id="QJKJ01007992">
    <property type="protein sequence ID" value="RDX81160.1"/>
    <property type="molecule type" value="Genomic_DNA"/>
</dbReference>
<comment type="caution">
    <text evidence="2">The sequence shown here is derived from an EMBL/GenBank/DDBJ whole genome shotgun (WGS) entry which is preliminary data.</text>
</comment>
<dbReference type="OrthoDB" id="1433117at2759"/>
<dbReference type="Proteomes" id="UP000257109">
    <property type="component" value="Unassembled WGS sequence"/>
</dbReference>
<organism evidence="2 3">
    <name type="scientific">Mucuna pruriens</name>
    <name type="common">Velvet bean</name>
    <name type="synonym">Dolichos pruriens</name>
    <dbReference type="NCBI Taxonomy" id="157652"/>
    <lineage>
        <taxon>Eukaryota</taxon>
        <taxon>Viridiplantae</taxon>
        <taxon>Streptophyta</taxon>
        <taxon>Embryophyta</taxon>
        <taxon>Tracheophyta</taxon>
        <taxon>Spermatophyta</taxon>
        <taxon>Magnoliopsida</taxon>
        <taxon>eudicotyledons</taxon>
        <taxon>Gunneridae</taxon>
        <taxon>Pentapetalae</taxon>
        <taxon>rosids</taxon>
        <taxon>fabids</taxon>
        <taxon>Fabales</taxon>
        <taxon>Fabaceae</taxon>
        <taxon>Papilionoideae</taxon>
        <taxon>50 kb inversion clade</taxon>
        <taxon>NPAAA clade</taxon>
        <taxon>indigoferoid/millettioid clade</taxon>
        <taxon>Phaseoleae</taxon>
        <taxon>Mucuna</taxon>
    </lineage>
</organism>
<reference evidence="2" key="1">
    <citation type="submission" date="2018-05" db="EMBL/GenBank/DDBJ databases">
        <title>Draft genome of Mucuna pruriens seed.</title>
        <authorList>
            <person name="Nnadi N.E."/>
            <person name="Vos R."/>
            <person name="Hasami M.H."/>
            <person name="Devisetty U.K."/>
            <person name="Aguiy J.C."/>
        </authorList>
    </citation>
    <scope>NUCLEOTIDE SEQUENCE [LARGE SCALE GENOMIC DNA]</scope>
    <source>
        <strain evidence="2">JCA_2017</strain>
    </source>
</reference>
<evidence type="ECO:0008006" key="4">
    <source>
        <dbReference type="Google" id="ProtNLM"/>
    </source>
</evidence>
<evidence type="ECO:0000313" key="3">
    <source>
        <dbReference type="Proteomes" id="UP000257109"/>
    </source>
</evidence>
<feature type="non-terminal residue" evidence="2">
    <location>
        <position position="1"/>
    </location>
</feature>
<feature type="region of interest" description="Disordered" evidence="1">
    <location>
        <begin position="126"/>
        <end position="149"/>
    </location>
</feature>
<feature type="compositionally biased region" description="Basic and acidic residues" evidence="1">
    <location>
        <begin position="139"/>
        <end position="149"/>
    </location>
</feature>
<gene>
    <name evidence="2" type="ORF">CR513_38189</name>
</gene>
<dbReference type="Gene3D" id="3.30.420.10">
    <property type="entry name" value="Ribonuclease H-like superfamily/Ribonuclease H"/>
    <property type="match status" value="1"/>
</dbReference>
<evidence type="ECO:0000313" key="2">
    <source>
        <dbReference type="EMBL" id="RDX81160.1"/>
    </source>
</evidence>
<evidence type="ECO:0000256" key="1">
    <source>
        <dbReference type="SAM" id="MobiDB-lite"/>
    </source>
</evidence>
<name>A0A371FSM3_MUCPR</name>
<protein>
    <recommendedName>
        <fullName evidence="4">Tf2-9</fullName>
    </recommendedName>
</protein>
<dbReference type="GO" id="GO:0003676">
    <property type="term" value="F:nucleic acid binding"/>
    <property type="evidence" value="ECO:0007669"/>
    <property type="project" value="InterPro"/>
</dbReference>
<dbReference type="PANTHER" id="PTHR48475:SF2">
    <property type="entry name" value="RIBONUCLEASE H"/>
    <property type="match status" value="1"/>
</dbReference>